<dbReference type="EMBL" id="JAYDYQ010001087">
    <property type="protein sequence ID" value="KAK4491158.1"/>
    <property type="molecule type" value="Genomic_DNA"/>
</dbReference>
<sequence length="398" mass="44016">MENQLELEKNKAKEREIDTLETRRQGHWSCPHIFELSDKDVADLTEKFGNFKVRMDDLLQNHGPSQANPNTNMYPNPNIQNLYAPDHMNHVAGTGTDGINFPRPNQIGTSYFGLPSHNYDMPGSSDLPYYGSQEGSIFLRGLDTPFMFNNMTGNLNESNFSEIPGPSVTNNLLDIPGPSGTNNLIDIPPGSSGTNIMYPISNPMWEQISTFTFTPASRSSSSTITLPGNPNIGNATPYVLQPGNSMVPPMQDNLENMFQRMYNNNYNGDGNYTALNQGNVQNMFQGTSNNINSGNYTVPNQGNVQNIFQGTFNNNNTGIYTMPNLQGNVQNMFQGTFNYNNNGNGNENFTVPYPGNVQNMFQGLNNNNSGYGNSTAPGQNNDTENMIQEFNRKNGQGN</sequence>
<proteinExistence type="predicted"/>
<gene>
    <name evidence="1" type="ORF">RD792_001888</name>
</gene>
<reference evidence="1 2" key="1">
    <citation type="journal article" date="2023" name="bioRxiv">
        <title>Genome report: Whole genome sequence and annotation of Penstemon davidsonii.</title>
        <authorList>
            <person name="Ostevik K.L."/>
            <person name="Alabady M."/>
            <person name="Zhang M."/>
            <person name="Rausher M.D."/>
        </authorList>
    </citation>
    <scope>NUCLEOTIDE SEQUENCE [LARGE SCALE GENOMIC DNA]</scope>
    <source>
        <strain evidence="1">DNT005</strain>
        <tissue evidence="1">Whole leaf</tissue>
    </source>
</reference>
<evidence type="ECO:0000313" key="1">
    <source>
        <dbReference type="EMBL" id="KAK4491158.1"/>
    </source>
</evidence>
<accession>A0ABR0DQS7</accession>
<protein>
    <submittedName>
        <fullName evidence="1">Uncharacterized protein</fullName>
    </submittedName>
</protein>
<keyword evidence="2" id="KW-1185">Reference proteome</keyword>
<name>A0ABR0DQS7_9LAMI</name>
<comment type="caution">
    <text evidence="1">The sequence shown here is derived from an EMBL/GenBank/DDBJ whole genome shotgun (WGS) entry which is preliminary data.</text>
</comment>
<evidence type="ECO:0000313" key="2">
    <source>
        <dbReference type="Proteomes" id="UP001291926"/>
    </source>
</evidence>
<organism evidence="1 2">
    <name type="scientific">Penstemon davidsonii</name>
    <dbReference type="NCBI Taxonomy" id="160366"/>
    <lineage>
        <taxon>Eukaryota</taxon>
        <taxon>Viridiplantae</taxon>
        <taxon>Streptophyta</taxon>
        <taxon>Embryophyta</taxon>
        <taxon>Tracheophyta</taxon>
        <taxon>Spermatophyta</taxon>
        <taxon>Magnoliopsida</taxon>
        <taxon>eudicotyledons</taxon>
        <taxon>Gunneridae</taxon>
        <taxon>Pentapetalae</taxon>
        <taxon>asterids</taxon>
        <taxon>lamiids</taxon>
        <taxon>Lamiales</taxon>
        <taxon>Plantaginaceae</taxon>
        <taxon>Cheloneae</taxon>
        <taxon>Penstemon</taxon>
    </lineage>
</organism>
<dbReference type="Proteomes" id="UP001291926">
    <property type="component" value="Unassembled WGS sequence"/>
</dbReference>